<evidence type="ECO:0000259" key="5">
    <source>
        <dbReference type="PROSITE" id="PS50931"/>
    </source>
</evidence>
<proteinExistence type="inferred from homology"/>
<dbReference type="Gene3D" id="1.10.10.10">
    <property type="entry name" value="Winged helix-like DNA-binding domain superfamily/Winged helix DNA-binding domain"/>
    <property type="match status" value="1"/>
</dbReference>
<dbReference type="GO" id="GO:0003677">
    <property type="term" value="F:DNA binding"/>
    <property type="evidence" value="ECO:0007669"/>
    <property type="project" value="UniProtKB-KW"/>
</dbReference>
<keyword evidence="4" id="KW-0804">Transcription</keyword>
<dbReference type="Proteomes" id="UP000623010">
    <property type="component" value="Unassembled WGS sequence"/>
</dbReference>
<dbReference type="PANTHER" id="PTHR30346">
    <property type="entry name" value="TRANSCRIPTIONAL DUAL REGULATOR HCAR-RELATED"/>
    <property type="match status" value="1"/>
</dbReference>
<reference evidence="6" key="1">
    <citation type="journal article" date="2014" name="Int. J. Syst. Evol. Microbiol.">
        <title>Complete genome sequence of Corynebacterium casei LMG S-19264T (=DSM 44701T), isolated from a smear-ripened cheese.</title>
        <authorList>
            <consortium name="US DOE Joint Genome Institute (JGI-PGF)"/>
            <person name="Walter F."/>
            <person name="Albersmeier A."/>
            <person name="Kalinowski J."/>
            <person name="Ruckert C."/>
        </authorList>
    </citation>
    <scope>NUCLEOTIDE SEQUENCE</scope>
    <source>
        <strain evidence="6">JCM 5016</strain>
    </source>
</reference>
<keyword evidence="7" id="KW-1185">Reference proteome</keyword>
<comment type="similarity">
    <text evidence="1">Belongs to the LysR transcriptional regulatory family.</text>
</comment>
<evidence type="ECO:0000256" key="3">
    <source>
        <dbReference type="ARBA" id="ARBA00023125"/>
    </source>
</evidence>
<dbReference type="GO" id="GO:0003700">
    <property type="term" value="F:DNA-binding transcription factor activity"/>
    <property type="evidence" value="ECO:0007669"/>
    <property type="project" value="InterPro"/>
</dbReference>
<evidence type="ECO:0000256" key="4">
    <source>
        <dbReference type="ARBA" id="ARBA00023163"/>
    </source>
</evidence>
<dbReference type="PANTHER" id="PTHR30346:SF29">
    <property type="entry name" value="LYSR SUBSTRATE-BINDING"/>
    <property type="match status" value="1"/>
</dbReference>
<keyword evidence="2" id="KW-0805">Transcription regulation</keyword>
<gene>
    <name evidence="6" type="ORF">GCM10010389_15620</name>
</gene>
<dbReference type="PROSITE" id="PS50931">
    <property type="entry name" value="HTH_LYSR"/>
    <property type="match status" value="1"/>
</dbReference>
<dbReference type="InterPro" id="IPR036390">
    <property type="entry name" value="WH_DNA-bd_sf"/>
</dbReference>
<dbReference type="AlphaFoldDB" id="A0A918V9M9"/>
<accession>A0A918V9M9</accession>
<protein>
    <submittedName>
        <fullName evidence="6">LysR family transcriptional regulator</fullName>
    </submittedName>
</protein>
<dbReference type="Gene3D" id="3.40.190.10">
    <property type="entry name" value="Periplasmic binding protein-like II"/>
    <property type="match status" value="2"/>
</dbReference>
<reference evidence="6" key="2">
    <citation type="submission" date="2020-09" db="EMBL/GenBank/DDBJ databases">
        <authorList>
            <person name="Sun Q."/>
            <person name="Ohkuma M."/>
        </authorList>
    </citation>
    <scope>NUCLEOTIDE SEQUENCE</scope>
    <source>
        <strain evidence="6">JCM 5016</strain>
    </source>
</reference>
<evidence type="ECO:0000313" key="7">
    <source>
        <dbReference type="Proteomes" id="UP000623010"/>
    </source>
</evidence>
<dbReference type="InterPro" id="IPR036388">
    <property type="entry name" value="WH-like_DNA-bd_sf"/>
</dbReference>
<keyword evidence="3" id="KW-0238">DNA-binding</keyword>
<dbReference type="Pfam" id="PF03466">
    <property type="entry name" value="LysR_substrate"/>
    <property type="match status" value="1"/>
</dbReference>
<dbReference type="SUPFAM" id="SSF53850">
    <property type="entry name" value="Periplasmic binding protein-like II"/>
    <property type="match status" value="1"/>
</dbReference>
<dbReference type="InterPro" id="IPR005119">
    <property type="entry name" value="LysR_subst-bd"/>
</dbReference>
<evidence type="ECO:0000313" key="6">
    <source>
        <dbReference type="EMBL" id="GGZ78947.1"/>
    </source>
</evidence>
<dbReference type="CDD" id="cd08423">
    <property type="entry name" value="PBP2_LTTR_like_6"/>
    <property type="match status" value="1"/>
</dbReference>
<feature type="domain" description="HTH lysR-type" evidence="5">
    <location>
        <begin position="25"/>
        <end position="82"/>
    </location>
</feature>
<name>A0A918V9M9_9ACTN</name>
<organism evidence="6 7">
    <name type="scientific">Streptomyces echinoruber</name>
    <dbReference type="NCBI Taxonomy" id="68898"/>
    <lineage>
        <taxon>Bacteria</taxon>
        <taxon>Bacillati</taxon>
        <taxon>Actinomycetota</taxon>
        <taxon>Actinomycetes</taxon>
        <taxon>Kitasatosporales</taxon>
        <taxon>Streptomycetaceae</taxon>
        <taxon>Streptomyces</taxon>
    </lineage>
</organism>
<comment type="caution">
    <text evidence="6">The sequence shown here is derived from an EMBL/GenBank/DDBJ whole genome shotgun (WGS) entry which is preliminary data.</text>
</comment>
<evidence type="ECO:0000256" key="2">
    <source>
        <dbReference type="ARBA" id="ARBA00023015"/>
    </source>
</evidence>
<evidence type="ECO:0000256" key="1">
    <source>
        <dbReference type="ARBA" id="ARBA00009437"/>
    </source>
</evidence>
<dbReference type="SUPFAM" id="SSF46785">
    <property type="entry name" value="Winged helix' DNA-binding domain"/>
    <property type="match status" value="1"/>
</dbReference>
<dbReference type="Pfam" id="PF00126">
    <property type="entry name" value="HTH_1"/>
    <property type="match status" value="1"/>
</dbReference>
<dbReference type="EMBL" id="BMWH01000004">
    <property type="protein sequence ID" value="GGZ78947.1"/>
    <property type="molecule type" value="Genomic_DNA"/>
</dbReference>
<dbReference type="GO" id="GO:0032993">
    <property type="term" value="C:protein-DNA complex"/>
    <property type="evidence" value="ECO:0007669"/>
    <property type="project" value="TreeGrafter"/>
</dbReference>
<dbReference type="InterPro" id="IPR000847">
    <property type="entry name" value="LysR_HTH_N"/>
</dbReference>
<sequence>MIAAWWDEAFLNGERCPLVRESPMLDLQRLRALHAVSVHGSVGAAAAALGYTPSAVSQQIAKLERETRTVLLEREGRGVRLTAEARHLAATAQELLAIVERAETELEERRGVPAGRLTIAAFASAARGLMPSVLADLAARHPALDARLSEVDPHLSVDLVAKGAVDLAVAHDWDVAPLPCPPGVEQAVIGEDLCDLLVPERHPFAGRTAVRRGELGGERWICQPPGRVCHEWLVRTLRAAGHEPDIVHQADENPTLVALVAAGLGIALIPRLGRGPLPSGVVPVRLEPMPVRRLYALWRAGAGRRPAIAETVRTLREHWPTVSSPATAAAA</sequence>